<keyword evidence="5" id="KW-1185">Reference proteome</keyword>
<dbReference type="AlphaFoldDB" id="A0A3R7X7F9"/>
<gene>
    <name evidence="4" type="ORF">B5M09_012234</name>
</gene>
<feature type="domain" description="DDE Tnp4" evidence="3">
    <location>
        <begin position="95"/>
        <end position="163"/>
    </location>
</feature>
<dbReference type="InterPro" id="IPR027806">
    <property type="entry name" value="HARBI1_dom"/>
</dbReference>
<protein>
    <recommendedName>
        <fullName evidence="3">DDE Tnp4 domain-containing protein</fullName>
    </recommendedName>
</protein>
<dbReference type="GO" id="GO:0046872">
    <property type="term" value="F:metal ion binding"/>
    <property type="evidence" value="ECO:0007669"/>
    <property type="project" value="UniProtKB-KW"/>
</dbReference>
<evidence type="ECO:0000313" key="4">
    <source>
        <dbReference type="EMBL" id="RQM29800.1"/>
    </source>
</evidence>
<sequence length="182" mass="20926">MKTGGSWDIVATIFKEASPTFQKRVMNFVRVLHPFVMRKNVNALADKWTMLLLSTSGQRFANYPYACYATDVTFQQTNVPPDSYADKNVYYRDLRAVIPIKKPAGGILTMDDIQTNDRIATDRVIVENFIGRLKTLWSICSDCYRWTRQNYDVLFRTCVAMTNVHIRMHPLRADDGDVNVST</sequence>
<reference evidence="4" key="1">
    <citation type="submission" date="2018-07" db="EMBL/GenBank/DDBJ databases">
        <title>Annotation of Aphanomyces astaci genome assembly.</title>
        <authorList>
            <person name="Studholme D.J."/>
        </authorList>
    </citation>
    <scope>NUCLEOTIDE SEQUENCE [LARGE SCALE GENOMIC DNA]</scope>
    <source>
        <strain evidence="4">Pc</strain>
    </source>
</reference>
<comment type="cofactor">
    <cofactor evidence="1">
        <name>a divalent metal cation</name>
        <dbReference type="ChEBI" id="CHEBI:60240"/>
    </cofactor>
</comment>
<dbReference type="EMBL" id="MZMZ02001149">
    <property type="protein sequence ID" value="RQM29800.1"/>
    <property type="molecule type" value="Genomic_DNA"/>
</dbReference>
<evidence type="ECO:0000259" key="3">
    <source>
        <dbReference type="Pfam" id="PF13359"/>
    </source>
</evidence>
<comment type="caution">
    <text evidence="4">The sequence shown here is derived from an EMBL/GenBank/DDBJ whole genome shotgun (WGS) entry which is preliminary data.</text>
</comment>
<evidence type="ECO:0000313" key="5">
    <source>
        <dbReference type="Proteomes" id="UP000284702"/>
    </source>
</evidence>
<proteinExistence type="predicted"/>
<organism evidence="4 5">
    <name type="scientific">Aphanomyces astaci</name>
    <name type="common">Crayfish plague agent</name>
    <dbReference type="NCBI Taxonomy" id="112090"/>
    <lineage>
        <taxon>Eukaryota</taxon>
        <taxon>Sar</taxon>
        <taxon>Stramenopiles</taxon>
        <taxon>Oomycota</taxon>
        <taxon>Saprolegniomycetes</taxon>
        <taxon>Saprolegniales</taxon>
        <taxon>Verrucalvaceae</taxon>
        <taxon>Aphanomyces</taxon>
    </lineage>
</organism>
<dbReference type="VEuPathDB" id="FungiDB:H257_11657"/>
<accession>A0A3R7X7F9</accession>
<keyword evidence="2" id="KW-0479">Metal-binding</keyword>
<evidence type="ECO:0000256" key="1">
    <source>
        <dbReference type="ARBA" id="ARBA00001968"/>
    </source>
</evidence>
<dbReference type="Proteomes" id="UP000284702">
    <property type="component" value="Unassembled WGS sequence"/>
</dbReference>
<dbReference type="Pfam" id="PF13359">
    <property type="entry name" value="DDE_Tnp_4"/>
    <property type="match status" value="1"/>
</dbReference>
<name>A0A3R7X7F9_APHAT</name>
<evidence type="ECO:0000256" key="2">
    <source>
        <dbReference type="ARBA" id="ARBA00022723"/>
    </source>
</evidence>